<dbReference type="GO" id="GO:0000976">
    <property type="term" value="F:transcription cis-regulatory region binding"/>
    <property type="evidence" value="ECO:0007669"/>
    <property type="project" value="TreeGrafter"/>
</dbReference>
<dbReference type="Proteomes" id="UP000006055">
    <property type="component" value="Chromosome"/>
</dbReference>
<dbReference type="PANTHER" id="PTHR48111:SF40">
    <property type="entry name" value="PHOSPHATE REGULON TRANSCRIPTIONAL REGULATORY PROTEIN PHOB"/>
    <property type="match status" value="1"/>
</dbReference>
<feature type="domain" description="Response regulatory" evidence="5">
    <location>
        <begin position="5"/>
        <end position="120"/>
    </location>
</feature>
<protein>
    <submittedName>
        <fullName evidence="6">Response regulator with CheY-like receiver, AAA-type ATPase, and DNA-binding domains</fullName>
    </submittedName>
</protein>
<keyword evidence="2" id="KW-0902">Two-component regulatory system</keyword>
<dbReference type="STRING" id="706587.Desti_3925"/>
<accession>I4CAH6</accession>
<organism evidence="6 7">
    <name type="scientific">Desulfomonile tiedjei (strain ATCC 49306 / DSM 6799 / DCB-1)</name>
    <dbReference type="NCBI Taxonomy" id="706587"/>
    <lineage>
        <taxon>Bacteria</taxon>
        <taxon>Pseudomonadati</taxon>
        <taxon>Thermodesulfobacteriota</taxon>
        <taxon>Desulfomonilia</taxon>
        <taxon>Desulfomonilales</taxon>
        <taxon>Desulfomonilaceae</taxon>
        <taxon>Desulfomonile</taxon>
    </lineage>
</organism>
<dbReference type="Gene3D" id="3.40.50.2300">
    <property type="match status" value="1"/>
</dbReference>
<dbReference type="GO" id="GO:0000156">
    <property type="term" value="F:phosphorelay response regulator activity"/>
    <property type="evidence" value="ECO:0007669"/>
    <property type="project" value="TreeGrafter"/>
</dbReference>
<keyword evidence="1 4" id="KW-0597">Phosphoprotein</keyword>
<dbReference type="SUPFAM" id="SSF52172">
    <property type="entry name" value="CheY-like"/>
    <property type="match status" value="1"/>
</dbReference>
<dbReference type="GO" id="GO:0032993">
    <property type="term" value="C:protein-DNA complex"/>
    <property type="evidence" value="ECO:0007669"/>
    <property type="project" value="TreeGrafter"/>
</dbReference>
<keyword evidence="7" id="KW-1185">Reference proteome</keyword>
<dbReference type="PROSITE" id="PS50110">
    <property type="entry name" value="RESPONSE_REGULATORY"/>
    <property type="match status" value="1"/>
</dbReference>
<gene>
    <name evidence="6" type="ordered locus">Desti_3925</name>
</gene>
<dbReference type="EMBL" id="CP003360">
    <property type="protein sequence ID" value="AFM26567.1"/>
    <property type="molecule type" value="Genomic_DNA"/>
</dbReference>
<evidence type="ECO:0000313" key="7">
    <source>
        <dbReference type="Proteomes" id="UP000006055"/>
    </source>
</evidence>
<evidence type="ECO:0000313" key="6">
    <source>
        <dbReference type="EMBL" id="AFM26567.1"/>
    </source>
</evidence>
<dbReference type="InterPro" id="IPR001789">
    <property type="entry name" value="Sig_transdc_resp-reg_receiver"/>
</dbReference>
<dbReference type="GO" id="GO:0006355">
    <property type="term" value="P:regulation of DNA-templated transcription"/>
    <property type="evidence" value="ECO:0007669"/>
    <property type="project" value="TreeGrafter"/>
</dbReference>
<dbReference type="SMART" id="SM00448">
    <property type="entry name" value="REC"/>
    <property type="match status" value="1"/>
</dbReference>
<proteinExistence type="predicted"/>
<dbReference type="OrthoDB" id="9788090at2"/>
<evidence type="ECO:0000259" key="5">
    <source>
        <dbReference type="PROSITE" id="PS50110"/>
    </source>
</evidence>
<evidence type="ECO:0000256" key="3">
    <source>
        <dbReference type="ARBA" id="ARBA00023125"/>
    </source>
</evidence>
<dbReference type="InterPro" id="IPR011006">
    <property type="entry name" value="CheY-like_superfamily"/>
</dbReference>
<dbReference type="HOGENOM" id="CLU_000445_69_8_7"/>
<evidence type="ECO:0000256" key="2">
    <source>
        <dbReference type="ARBA" id="ARBA00023012"/>
    </source>
</evidence>
<dbReference type="PANTHER" id="PTHR48111">
    <property type="entry name" value="REGULATOR OF RPOS"/>
    <property type="match status" value="1"/>
</dbReference>
<keyword evidence="3 6" id="KW-0238">DNA-binding</keyword>
<dbReference type="RefSeq" id="WP_014811693.1">
    <property type="nucleotide sequence ID" value="NC_018025.1"/>
</dbReference>
<dbReference type="Pfam" id="PF00072">
    <property type="entry name" value="Response_reg"/>
    <property type="match status" value="1"/>
</dbReference>
<dbReference type="AlphaFoldDB" id="I4CAH6"/>
<reference evidence="7" key="1">
    <citation type="submission" date="2012-06" db="EMBL/GenBank/DDBJ databases">
        <title>Complete sequence of chromosome of Desulfomonile tiedjei DSM 6799.</title>
        <authorList>
            <person name="Lucas S."/>
            <person name="Copeland A."/>
            <person name="Lapidus A."/>
            <person name="Glavina del Rio T."/>
            <person name="Dalin E."/>
            <person name="Tice H."/>
            <person name="Bruce D."/>
            <person name="Goodwin L."/>
            <person name="Pitluck S."/>
            <person name="Peters L."/>
            <person name="Ovchinnikova G."/>
            <person name="Zeytun A."/>
            <person name="Lu M."/>
            <person name="Kyrpides N."/>
            <person name="Mavromatis K."/>
            <person name="Ivanova N."/>
            <person name="Brettin T."/>
            <person name="Detter J.C."/>
            <person name="Han C."/>
            <person name="Larimer F."/>
            <person name="Land M."/>
            <person name="Hauser L."/>
            <person name="Markowitz V."/>
            <person name="Cheng J.-F."/>
            <person name="Hugenholtz P."/>
            <person name="Woyke T."/>
            <person name="Wu D."/>
            <person name="Spring S."/>
            <person name="Schroeder M."/>
            <person name="Brambilla E."/>
            <person name="Klenk H.-P."/>
            <person name="Eisen J.A."/>
        </authorList>
    </citation>
    <scope>NUCLEOTIDE SEQUENCE [LARGE SCALE GENOMIC DNA]</scope>
    <source>
        <strain evidence="7">ATCC 49306 / DSM 6799 / DCB-1</strain>
    </source>
</reference>
<dbReference type="InterPro" id="IPR039420">
    <property type="entry name" value="WalR-like"/>
</dbReference>
<dbReference type="eggNOG" id="COG2204">
    <property type="taxonomic scope" value="Bacteria"/>
</dbReference>
<dbReference type="KEGG" id="dti:Desti_3925"/>
<feature type="modified residue" description="4-aspartylphosphate" evidence="4">
    <location>
        <position position="55"/>
    </location>
</feature>
<sequence>MGYSKLLVVDDEQAFLSVMQKRLSRRGIDVSLAKSGEEAITEITETRDFDVVILDVRMPGLDGIQVLKEIKKISPQTQVIVLTAHPSFEAALEVTNLGAFAYLIKPCDFEELVTKVLQAAARRRRPPGCLSPVLEQQYFEETR</sequence>
<dbReference type="GO" id="GO:0005829">
    <property type="term" value="C:cytosol"/>
    <property type="evidence" value="ECO:0007669"/>
    <property type="project" value="TreeGrafter"/>
</dbReference>
<name>I4CAH6_DESTA</name>
<evidence type="ECO:0000256" key="1">
    <source>
        <dbReference type="ARBA" id="ARBA00022553"/>
    </source>
</evidence>
<evidence type="ECO:0000256" key="4">
    <source>
        <dbReference type="PROSITE-ProRule" id="PRU00169"/>
    </source>
</evidence>